<organism evidence="2 3">
    <name type="scientific">Hymenobacter lutimineralis</name>
    <dbReference type="NCBI Taxonomy" id="2606448"/>
    <lineage>
        <taxon>Bacteria</taxon>
        <taxon>Pseudomonadati</taxon>
        <taxon>Bacteroidota</taxon>
        <taxon>Cytophagia</taxon>
        <taxon>Cytophagales</taxon>
        <taxon>Hymenobacteraceae</taxon>
        <taxon>Hymenobacter</taxon>
    </lineage>
</organism>
<evidence type="ECO:0000313" key="3">
    <source>
        <dbReference type="Proteomes" id="UP000322791"/>
    </source>
</evidence>
<dbReference type="EMBL" id="VTHL01000003">
    <property type="protein sequence ID" value="TYZ12758.1"/>
    <property type="molecule type" value="Genomic_DNA"/>
</dbReference>
<accession>A0A5D6VDL3</accession>
<dbReference type="SUPFAM" id="SSF102405">
    <property type="entry name" value="MCP/YpsA-like"/>
    <property type="match status" value="1"/>
</dbReference>
<sequence>MKHTVYCVAVVGSRTLTNCPALLACLEQLHEAGQLGQLVSGGAVGVDALAAAWARAHGVDLVELRPDYARHGASAPHVRNAEIVRRAGLVLVCWDGVSRGALSAARAAARLGRRCEWLVEPAPSARLVGGLGL</sequence>
<protein>
    <submittedName>
        <fullName evidence="2">DUF2493 domain-containing protein</fullName>
    </submittedName>
</protein>
<comment type="caution">
    <text evidence="2">The sequence shown here is derived from an EMBL/GenBank/DDBJ whole genome shotgun (WGS) entry which is preliminary data.</text>
</comment>
<evidence type="ECO:0000313" key="2">
    <source>
        <dbReference type="EMBL" id="TYZ12758.1"/>
    </source>
</evidence>
<dbReference type="Proteomes" id="UP000322791">
    <property type="component" value="Unassembled WGS sequence"/>
</dbReference>
<name>A0A5D6VDL3_9BACT</name>
<proteinExistence type="predicted"/>
<dbReference type="PROSITE" id="PS51257">
    <property type="entry name" value="PROKAR_LIPOPROTEIN"/>
    <property type="match status" value="1"/>
</dbReference>
<keyword evidence="3" id="KW-1185">Reference proteome</keyword>
<dbReference type="InterPro" id="IPR019627">
    <property type="entry name" value="YAcAr"/>
</dbReference>
<dbReference type="Pfam" id="PF10686">
    <property type="entry name" value="YAcAr"/>
    <property type="match status" value="1"/>
</dbReference>
<gene>
    <name evidence="2" type="ORF">FY528_04855</name>
</gene>
<feature type="domain" description="YspA cpYpsA-related SLOG" evidence="1">
    <location>
        <begin position="8"/>
        <end position="71"/>
    </location>
</feature>
<reference evidence="2 3" key="1">
    <citation type="submission" date="2019-08" db="EMBL/GenBank/DDBJ databases">
        <authorList>
            <person name="Seo M.-J."/>
        </authorList>
    </citation>
    <scope>NUCLEOTIDE SEQUENCE [LARGE SCALE GENOMIC DNA]</scope>
    <source>
        <strain evidence="2 3">KIGAM108</strain>
    </source>
</reference>
<dbReference type="AlphaFoldDB" id="A0A5D6VDL3"/>
<evidence type="ECO:0000259" key="1">
    <source>
        <dbReference type="Pfam" id="PF10686"/>
    </source>
</evidence>